<comment type="caution">
    <text evidence="2">The sequence shown here is derived from an EMBL/GenBank/DDBJ whole genome shotgun (WGS) entry which is preliminary data.</text>
</comment>
<accession>A0AAV8TZI0</accession>
<proteinExistence type="predicted"/>
<name>A0AAV8TZI0_9ROSI</name>
<evidence type="ECO:0000256" key="1">
    <source>
        <dbReference type="SAM" id="Coils"/>
    </source>
</evidence>
<keyword evidence="1" id="KW-0175">Coiled coil</keyword>
<keyword evidence="3" id="KW-1185">Reference proteome</keyword>
<evidence type="ECO:0000313" key="2">
    <source>
        <dbReference type="EMBL" id="KAJ8772367.1"/>
    </source>
</evidence>
<dbReference type="PANTHER" id="PTHR34778">
    <property type="entry name" value="OS02G0580700 PROTEIN"/>
    <property type="match status" value="1"/>
</dbReference>
<reference evidence="2 3" key="1">
    <citation type="submission" date="2021-09" db="EMBL/GenBank/DDBJ databases">
        <title>Genomic insights and catalytic innovation underlie evolution of tropane alkaloids biosynthesis.</title>
        <authorList>
            <person name="Wang Y.-J."/>
            <person name="Tian T."/>
            <person name="Huang J.-P."/>
            <person name="Huang S.-X."/>
        </authorList>
    </citation>
    <scope>NUCLEOTIDE SEQUENCE [LARGE SCALE GENOMIC DNA]</scope>
    <source>
        <strain evidence="2">KIB-2018</strain>
        <tissue evidence="2">Leaf</tissue>
    </source>
</reference>
<organism evidence="2 3">
    <name type="scientific">Erythroxylum novogranatense</name>
    <dbReference type="NCBI Taxonomy" id="1862640"/>
    <lineage>
        <taxon>Eukaryota</taxon>
        <taxon>Viridiplantae</taxon>
        <taxon>Streptophyta</taxon>
        <taxon>Embryophyta</taxon>
        <taxon>Tracheophyta</taxon>
        <taxon>Spermatophyta</taxon>
        <taxon>Magnoliopsida</taxon>
        <taxon>eudicotyledons</taxon>
        <taxon>Gunneridae</taxon>
        <taxon>Pentapetalae</taxon>
        <taxon>rosids</taxon>
        <taxon>fabids</taxon>
        <taxon>Malpighiales</taxon>
        <taxon>Erythroxylaceae</taxon>
        <taxon>Erythroxylum</taxon>
    </lineage>
</organism>
<dbReference type="Proteomes" id="UP001159364">
    <property type="component" value="Linkage Group LG02"/>
</dbReference>
<dbReference type="PANTHER" id="PTHR34778:SF2">
    <property type="entry name" value="OS02G0580700 PROTEIN"/>
    <property type="match status" value="1"/>
</dbReference>
<protein>
    <submittedName>
        <fullName evidence="2">Uncharacterized protein</fullName>
    </submittedName>
</protein>
<dbReference type="AlphaFoldDB" id="A0AAV8TZI0"/>
<gene>
    <name evidence="2" type="ORF">K2173_027544</name>
</gene>
<sequence>MADSEKLTALKKAYVDIMLNTAKEAAARIMVSERKAQRYRRELFAAKDEALRMLLRLKQMLDAKLISSSWKKWHR</sequence>
<dbReference type="EMBL" id="JAIWQS010000002">
    <property type="protein sequence ID" value="KAJ8772367.1"/>
    <property type="molecule type" value="Genomic_DNA"/>
</dbReference>
<feature type="coiled-coil region" evidence="1">
    <location>
        <begin position="22"/>
        <end position="49"/>
    </location>
</feature>
<evidence type="ECO:0000313" key="3">
    <source>
        <dbReference type="Proteomes" id="UP001159364"/>
    </source>
</evidence>